<dbReference type="RefSeq" id="WP_425559289.1">
    <property type="nucleotide sequence ID" value="NZ_BAAAQN010000035.1"/>
</dbReference>
<gene>
    <name evidence="2" type="ORF">GCM10009839_53710</name>
</gene>
<dbReference type="PANTHER" id="PTHR12110">
    <property type="entry name" value="HYDROXYPYRUVATE ISOMERASE"/>
    <property type="match status" value="1"/>
</dbReference>
<name>A0ABP5GCY6_9ACTN</name>
<feature type="domain" description="Xylose isomerase-like TIM barrel" evidence="1">
    <location>
        <begin position="22"/>
        <end position="248"/>
    </location>
</feature>
<dbReference type="EMBL" id="BAAAQN010000035">
    <property type="protein sequence ID" value="GAA2043659.1"/>
    <property type="molecule type" value="Genomic_DNA"/>
</dbReference>
<dbReference type="Gene3D" id="3.20.20.150">
    <property type="entry name" value="Divalent-metal-dependent TIM barrel enzymes"/>
    <property type="match status" value="1"/>
</dbReference>
<dbReference type="GO" id="GO:0016853">
    <property type="term" value="F:isomerase activity"/>
    <property type="evidence" value="ECO:0007669"/>
    <property type="project" value="UniProtKB-KW"/>
</dbReference>
<protein>
    <submittedName>
        <fullName evidence="2">Sugar phosphate isomerase/epimerase</fullName>
    </submittedName>
</protein>
<evidence type="ECO:0000259" key="1">
    <source>
        <dbReference type="Pfam" id="PF01261"/>
    </source>
</evidence>
<dbReference type="InterPro" id="IPR050312">
    <property type="entry name" value="IolE/XylAMocC-like"/>
</dbReference>
<dbReference type="InterPro" id="IPR013022">
    <property type="entry name" value="Xyl_isomerase-like_TIM-brl"/>
</dbReference>
<keyword evidence="2" id="KW-0413">Isomerase</keyword>
<dbReference type="InterPro" id="IPR036237">
    <property type="entry name" value="Xyl_isomerase-like_sf"/>
</dbReference>
<accession>A0ABP5GCY6</accession>
<dbReference type="Proteomes" id="UP001500751">
    <property type="component" value="Unassembled WGS sequence"/>
</dbReference>
<keyword evidence="3" id="KW-1185">Reference proteome</keyword>
<dbReference type="Pfam" id="PF01261">
    <property type="entry name" value="AP_endonuc_2"/>
    <property type="match status" value="1"/>
</dbReference>
<sequence length="258" mass="28042">MNWPLAFSTLGCSGLPLTDVVELARSTEWLGLELRAADDEPVHVGLSPRERAAARELLDSGGVTVLTVASYVKVARGAISDDECVADALAHADLARDLGAPFVRVFPGAEEPGPEADARAVRRLNAIADRLPDGVSVLLETHDSHPQGVDIVRVLSQISGKVGAIWDVMHPWRTGEPIAVTKEVLAPYLKHVQVKDVLSPTERTPLPLGAGTIPLEEFYTALWELGYQGWMALEWESKWHPEAVPLAEALRVKPSFTR</sequence>
<comment type="caution">
    <text evidence="2">The sequence shown here is derived from an EMBL/GenBank/DDBJ whole genome shotgun (WGS) entry which is preliminary data.</text>
</comment>
<evidence type="ECO:0000313" key="2">
    <source>
        <dbReference type="EMBL" id="GAA2043659.1"/>
    </source>
</evidence>
<evidence type="ECO:0000313" key="3">
    <source>
        <dbReference type="Proteomes" id="UP001500751"/>
    </source>
</evidence>
<organism evidence="2 3">
    <name type="scientific">Catenulispora yoronensis</name>
    <dbReference type="NCBI Taxonomy" id="450799"/>
    <lineage>
        <taxon>Bacteria</taxon>
        <taxon>Bacillati</taxon>
        <taxon>Actinomycetota</taxon>
        <taxon>Actinomycetes</taxon>
        <taxon>Catenulisporales</taxon>
        <taxon>Catenulisporaceae</taxon>
        <taxon>Catenulispora</taxon>
    </lineage>
</organism>
<reference evidence="3" key="1">
    <citation type="journal article" date="2019" name="Int. J. Syst. Evol. Microbiol.">
        <title>The Global Catalogue of Microorganisms (GCM) 10K type strain sequencing project: providing services to taxonomists for standard genome sequencing and annotation.</title>
        <authorList>
            <consortium name="The Broad Institute Genomics Platform"/>
            <consortium name="The Broad Institute Genome Sequencing Center for Infectious Disease"/>
            <person name="Wu L."/>
            <person name="Ma J."/>
        </authorList>
    </citation>
    <scope>NUCLEOTIDE SEQUENCE [LARGE SCALE GENOMIC DNA]</scope>
    <source>
        <strain evidence="3">JCM 16014</strain>
    </source>
</reference>
<proteinExistence type="predicted"/>
<dbReference type="SUPFAM" id="SSF51658">
    <property type="entry name" value="Xylose isomerase-like"/>
    <property type="match status" value="1"/>
</dbReference>